<reference evidence="2 3" key="1">
    <citation type="submission" date="2019-12" db="EMBL/GenBank/DDBJ databases">
        <title>Genomic-based taxomic classification of the family Erythrobacteraceae.</title>
        <authorList>
            <person name="Xu L."/>
        </authorList>
    </citation>
    <scope>NUCLEOTIDE SEQUENCE [LARGE SCALE GENOMIC DNA]</scope>
    <source>
        <strain evidence="2 3">RC4-10-4</strain>
    </source>
</reference>
<feature type="signal peptide" evidence="1">
    <location>
        <begin position="1"/>
        <end position="21"/>
    </location>
</feature>
<dbReference type="OrthoDB" id="9810773at2"/>
<keyword evidence="1" id="KW-0732">Signal</keyword>
<dbReference type="Pfam" id="PF06347">
    <property type="entry name" value="SH3_4"/>
    <property type="match status" value="2"/>
</dbReference>
<dbReference type="RefSeq" id="WP_131452368.1">
    <property type="nucleotide sequence ID" value="NZ_BMJK01000001.1"/>
</dbReference>
<dbReference type="EMBL" id="WTYH01000001">
    <property type="protein sequence ID" value="MXO93059.1"/>
    <property type="molecule type" value="Genomic_DNA"/>
</dbReference>
<feature type="chain" id="PRO_5032672197" description="SH3b domain-containing protein" evidence="1">
    <location>
        <begin position="22"/>
        <end position="155"/>
    </location>
</feature>
<proteinExistence type="predicted"/>
<evidence type="ECO:0008006" key="4">
    <source>
        <dbReference type="Google" id="ProtNLM"/>
    </source>
</evidence>
<evidence type="ECO:0000313" key="3">
    <source>
        <dbReference type="Proteomes" id="UP000460626"/>
    </source>
</evidence>
<dbReference type="Gene3D" id="2.30.30.40">
    <property type="entry name" value="SH3 Domains"/>
    <property type="match status" value="1"/>
</dbReference>
<keyword evidence="3" id="KW-1185">Reference proteome</keyword>
<gene>
    <name evidence="2" type="ORF">GRI62_05495</name>
</gene>
<evidence type="ECO:0000256" key="1">
    <source>
        <dbReference type="SAM" id="SignalP"/>
    </source>
</evidence>
<evidence type="ECO:0000313" key="2">
    <source>
        <dbReference type="EMBL" id="MXO93059.1"/>
    </source>
</evidence>
<sequence length="155" mass="17076">MPRLAQFAFLALLLAPAVASAQEVELPYWASISAEEARMRAGPAEQYPIAWVYHRVGLPVKVVRFHQGWRLVEEPDGTQGWIFNALLSRERTAIVVGEDLAPMRAGSGAQADLRWNLEPGVIGLLGECDDGWCVLDVNGHRGFVEQSRLWGAGEP</sequence>
<accession>A0A845A684</accession>
<name>A0A845A684_9SPHN</name>
<comment type="caution">
    <text evidence="2">The sequence shown here is derived from an EMBL/GenBank/DDBJ whole genome shotgun (WGS) entry which is preliminary data.</text>
</comment>
<dbReference type="InterPro" id="IPR010466">
    <property type="entry name" value="DUF1058"/>
</dbReference>
<dbReference type="Proteomes" id="UP000460626">
    <property type="component" value="Unassembled WGS sequence"/>
</dbReference>
<protein>
    <recommendedName>
        <fullName evidence="4">SH3b domain-containing protein</fullName>
    </recommendedName>
</protein>
<organism evidence="2 3">
    <name type="scientific">Aurantiacibacter arachoides</name>
    <dbReference type="NCBI Taxonomy" id="1850444"/>
    <lineage>
        <taxon>Bacteria</taxon>
        <taxon>Pseudomonadati</taxon>
        <taxon>Pseudomonadota</taxon>
        <taxon>Alphaproteobacteria</taxon>
        <taxon>Sphingomonadales</taxon>
        <taxon>Erythrobacteraceae</taxon>
        <taxon>Aurantiacibacter</taxon>
    </lineage>
</organism>
<dbReference type="AlphaFoldDB" id="A0A845A684"/>